<feature type="compositionally biased region" description="Acidic residues" evidence="4">
    <location>
        <begin position="1798"/>
        <end position="1808"/>
    </location>
</feature>
<dbReference type="PANTHER" id="PTHR14396">
    <property type="entry name" value="CLASPIN"/>
    <property type="match status" value="1"/>
</dbReference>
<feature type="compositionally biased region" description="Gly residues" evidence="4">
    <location>
        <begin position="2026"/>
        <end position="2035"/>
    </location>
</feature>
<feature type="domain" description="DNA replication checkpoint mediator MRC1" evidence="5">
    <location>
        <begin position="1490"/>
        <end position="1665"/>
    </location>
</feature>
<feature type="compositionally biased region" description="Basic and acidic residues" evidence="4">
    <location>
        <begin position="1243"/>
        <end position="1253"/>
    </location>
</feature>
<accession>A0A317XNM4</accession>
<feature type="compositionally biased region" description="Acidic residues" evidence="4">
    <location>
        <begin position="1712"/>
        <end position="1724"/>
    </location>
</feature>
<feature type="compositionally biased region" description="Acidic residues" evidence="4">
    <location>
        <begin position="1883"/>
        <end position="1893"/>
    </location>
</feature>
<feature type="compositionally biased region" description="Polar residues" evidence="4">
    <location>
        <begin position="1315"/>
        <end position="1329"/>
    </location>
</feature>
<feature type="compositionally biased region" description="Acidic residues" evidence="4">
    <location>
        <begin position="1537"/>
        <end position="1566"/>
    </location>
</feature>
<evidence type="ECO:0000256" key="2">
    <source>
        <dbReference type="ARBA" id="ARBA00022553"/>
    </source>
</evidence>
<dbReference type="GO" id="GO:0007095">
    <property type="term" value="P:mitotic G2 DNA damage checkpoint signaling"/>
    <property type="evidence" value="ECO:0007669"/>
    <property type="project" value="TreeGrafter"/>
</dbReference>
<evidence type="ECO:0000313" key="7">
    <source>
        <dbReference type="Proteomes" id="UP000246740"/>
    </source>
</evidence>
<feature type="compositionally biased region" description="Basic and acidic residues" evidence="4">
    <location>
        <begin position="396"/>
        <end position="428"/>
    </location>
</feature>
<feature type="compositionally biased region" description="Low complexity" evidence="4">
    <location>
        <begin position="1063"/>
        <end position="1083"/>
    </location>
</feature>
<evidence type="ECO:0000256" key="1">
    <source>
        <dbReference type="ARBA" id="ARBA00004123"/>
    </source>
</evidence>
<dbReference type="Proteomes" id="UP000246740">
    <property type="component" value="Unassembled WGS sequence"/>
</dbReference>
<feature type="compositionally biased region" description="Low complexity" evidence="4">
    <location>
        <begin position="296"/>
        <end position="305"/>
    </location>
</feature>
<keyword evidence="3" id="KW-0539">Nucleus</keyword>
<feature type="region of interest" description="Disordered" evidence="4">
    <location>
        <begin position="296"/>
        <end position="576"/>
    </location>
</feature>
<feature type="compositionally biased region" description="Basic and acidic residues" evidence="4">
    <location>
        <begin position="1861"/>
        <end position="1882"/>
    </location>
</feature>
<feature type="compositionally biased region" description="Low complexity" evidence="4">
    <location>
        <begin position="463"/>
        <end position="488"/>
    </location>
</feature>
<feature type="region of interest" description="Disordered" evidence="4">
    <location>
        <begin position="1227"/>
        <end position="1268"/>
    </location>
</feature>
<feature type="compositionally biased region" description="Polar residues" evidence="4">
    <location>
        <begin position="111"/>
        <end position="126"/>
    </location>
</feature>
<feature type="compositionally biased region" description="Gly residues" evidence="4">
    <location>
        <begin position="1512"/>
        <end position="1523"/>
    </location>
</feature>
<evidence type="ECO:0000313" key="6">
    <source>
        <dbReference type="EMBL" id="PWY99876.1"/>
    </source>
</evidence>
<keyword evidence="2" id="KW-0597">Phosphoprotein</keyword>
<feature type="compositionally biased region" description="Polar residues" evidence="4">
    <location>
        <begin position="195"/>
        <end position="217"/>
    </location>
</feature>
<feature type="compositionally biased region" description="Basic and acidic residues" evidence="4">
    <location>
        <begin position="1741"/>
        <end position="1751"/>
    </location>
</feature>
<feature type="region of interest" description="Disordered" evidence="4">
    <location>
        <begin position="592"/>
        <end position="788"/>
    </location>
</feature>
<sequence>MEVGQPQTASSQLTSLPSSSNTNDTASNSSVPSVQPAKDHLASRARATYSRKPLAPEEDSTADQTIAAPSSSLPVSPTSEQIFSSPVRRATRSRQSPELDIHADNDDDQEGNVTTNTDVSPSNPLSKASALRGSSLFRQRSTSDDEAAPPTKAIFDSDSEDDASPITAKANAIGSADVQEDGNEDDDTIIARAAQSDSDPFTGSLTSIPENQISNANNDKEDHMDDSISAMRGKNGKASRPSKFSSTSDEEEEDEAMPSAAGRKRHDRTFHVASSSSAMDDADTTVRPAMEALAAKAQTADTAADPLIDDFFGGGNDADQMRRSPSLDIDVIDEDDDDHNDAMPAFMRADGGQTHSKSKGKPVEQHDNDDHLLSDLEEDGYERNNDKAKGRRSRQKDKEKPLKVKPLSKKELENMHRETARFARENRTKLAPVHKKTIGINELLSKIGDSLRTSSNAGGGSSSGPASTAIPASDHSSSSQIPSIASRSQLASDPIESDPIRDRSSPYHSSSPVERRLGLNPLSSRADIATTSAAGARMMGIATKQPDANPSHELPDLGAVLQRNRKQRDAEARYKQMQEKKLKYLEQLKQQKQQLSLKTGSDTNTASTSVAARADVDDDDDDFVVYQPGSVLAQKQNVRHPPTTPGRNRPTDLMYKDLGIATAHRTTPGRKVYRGTNAAGSPNAAASSSPNRANGTDRQDKDADDDDDDDDDELVVTDSQLRQAGKSFGLASDRAAGKLPTQAAESSHAHPKTEPQADTGASDGASGTEQARQHRHTRKSGPLPMTQAQLNATLRRKMQDQNLHVRTQKEAKARVSGISTQSHGAQDHDDHDTSDVHAMLERLHAASTLGAGNEIDEVHNGSDDEDEDDPDFLMPAARDAASAIGSDIDMGSASEAEANADAVEDDEDERIDFGSDEEDQDRIDDDDDDSEKENAPPPAANSQQSQQSPRSHLSASSPVLGRHGPPSRAVMDEDEDEMPASRPHVRRARPSTFVDDEDDDDEAGGNMRASSAGQLLHRGPLTKDTANPDGNLSQERVPLGDISSQSLGRLFAHSRSNTSSPVAPHAPHPTATGGSSMAPPAAGGRRDSILFPMSGQNEDDSFRTDDIPSSQPGIGLSQFFAPTMAPAHAAPGARTVAAVAPNHKSFWDQTQTQDQSQTQSQLASQSQYPAAATAPRNMDRDASVNSALGAFFHDTQDEDLRGESLNIFENNKAKGGVAPGLTQLFFDGTPPPDAHSTSTAASGDDRHHVETARRQSSWDAASMPPPKSTEVDAFAALRKAQMGEAMDLLEPTPSVLPSFDESQAEREAFALARTESASQSLPTRSTNASPEKMYLNRDGFYTQTKPSQSQRPWTQYDSQTQSQSPLHANASGLRNPFSLLASGQSETPSKGAVQGLGIHRDDEHLAGDDDEDIVPVQRRLRRLRRGQTAVDDDEENESIPDPRHTENLDDDVVEPPLSQNSNRSQPRNAFDVLRAGGHSAEQAPGLGDRKKRKSAFIEGEAEESEDEELGGKHGGNAGGGGLKGVFDDDRAGGVESGSEDEDDEDDANAADLQELVDNEKEVDEAEKDELALARFRADMEVQDKADMALHQKAIEGAFRTSSRRRGGGGGDLDGFLDDDVDEEDLRRRAMMAPRFAAAWKKRKVDGEEDGMDALASTEGAEAFVQGYASTHRVDHESDKYDFLKAPAQDDDEEEEEEEDDDDDMSGALKDDNEGEKEEDEEDDLVGLLQKKKTAANAPKRIGYDEVRAAIRDRRRAKKRGVFDDDEDEDEEGSGADPDVSSASARKRQRQRQRGAGEWDSDSDDEEELASVLRDRTKAGSAAPAAAVSTTITRRAKEPNAGMQYGRVKAPTAASAAGAREQLGRDRDGNRDGVEVDNNHDHEEEADADADESENSLFARLMNRHTHPSVSGALGNSLQLPSRGASSTKSTPADAGLDDNEPDWGNDANIVRAPKPSTTSSTSSTSSSSTGLRSGSGGAGRNPFATQTNKLSAPKPPQHIRRSVLLSKQSFLHRGAAFSSSSSSSSGSGGGNGTSQ</sequence>
<feature type="compositionally biased region" description="Acidic residues" evidence="4">
    <location>
        <begin position="1499"/>
        <end position="1508"/>
    </location>
</feature>
<feature type="compositionally biased region" description="Acidic residues" evidence="4">
    <location>
        <begin position="1688"/>
        <end position="1704"/>
    </location>
</feature>
<feature type="compositionally biased region" description="Basic and acidic residues" evidence="4">
    <location>
        <begin position="361"/>
        <end position="374"/>
    </location>
</feature>
<dbReference type="GO" id="GO:0033314">
    <property type="term" value="P:mitotic DNA replication checkpoint signaling"/>
    <property type="evidence" value="ECO:0007669"/>
    <property type="project" value="TreeGrafter"/>
</dbReference>
<feature type="region of interest" description="Disordered" evidence="4">
    <location>
        <begin position="1312"/>
        <end position="1394"/>
    </location>
</feature>
<feature type="compositionally biased region" description="Low complexity" evidence="4">
    <location>
        <begin position="1149"/>
        <end position="1167"/>
    </location>
</feature>
<feature type="compositionally biased region" description="Basic and acidic residues" evidence="4">
    <location>
        <begin position="825"/>
        <end position="844"/>
    </location>
</feature>
<reference evidence="6 7" key="1">
    <citation type="journal article" date="2018" name="Mol. Biol. Evol.">
        <title>Broad Genomic Sampling Reveals a Smut Pathogenic Ancestry of the Fungal Clade Ustilaginomycotina.</title>
        <authorList>
            <person name="Kijpornyongpan T."/>
            <person name="Mondo S.J."/>
            <person name="Barry K."/>
            <person name="Sandor L."/>
            <person name="Lee J."/>
            <person name="Lipzen A."/>
            <person name="Pangilinan J."/>
            <person name="LaButti K."/>
            <person name="Hainaut M."/>
            <person name="Henrissat B."/>
            <person name="Grigoriev I.V."/>
            <person name="Spatafora J.W."/>
            <person name="Aime M.C."/>
        </authorList>
    </citation>
    <scope>NUCLEOTIDE SEQUENCE [LARGE SCALE GENOMIC DNA]</scope>
    <source>
        <strain evidence="6 7">MCA 3645</strain>
    </source>
</reference>
<feature type="compositionally biased region" description="Acidic residues" evidence="4">
    <location>
        <begin position="702"/>
        <end position="715"/>
    </location>
</feature>
<feature type="compositionally biased region" description="Polar residues" evidence="4">
    <location>
        <begin position="599"/>
        <end position="609"/>
    </location>
</feature>
<evidence type="ECO:0000259" key="5">
    <source>
        <dbReference type="Pfam" id="PF09444"/>
    </source>
</evidence>
<feature type="region of interest" description="Disordered" evidence="4">
    <location>
        <begin position="1424"/>
        <end position="1566"/>
    </location>
</feature>
<evidence type="ECO:0000256" key="4">
    <source>
        <dbReference type="SAM" id="MobiDB-lite"/>
    </source>
</evidence>
<feature type="compositionally biased region" description="Polar residues" evidence="4">
    <location>
        <begin position="62"/>
        <end position="84"/>
    </location>
</feature>
<feature type="compositionally biased region" description="Acidic residues" evidence="4">
    <location>
        <begin position="330"/>
        <end position="339"/>
    </location>
</feature>
<feature type="region of interest" description="Disordered" evidence="4">
    <location>
        <begin position="1148"/>
        <end position="1177"/>
    </location>
</feature>
<dbReference type="OrthoDB" id="3359121at2759"/>
<dbReference type="EMBL" id="KZ819194">
    <property type="protein sequence ID" value="PWY99876.1"/>
    <property type="molecule type" value="Genomic_DNA"/>
</dbReference>
<dbReference type="InterPro" id="IPR018564">
    <property type="entry name" value="Repl_chkpnt_MRC1_dom"/>
</dbReference>
<feature type="region of interest" description="Disordered" evidence="4">
    <location>
        <begin position="1598"/>
        <end position="1618"/>
    </location>
</feature>
<dbReference type="STRING" id="1882483.A0A317XNM4"/>
<feature type="compositionally biased region" description="Acidic residues" evidence="4">
    <location>
        <begin position="1763"/>
        <end position="1773"/>
    </location>
</feature>
<feature type="compositionally biased region" description="Polar residues" evidence="4">
    <location>
        <begin position="1024"/>
        <end position="1034"/>
    </location>
</feature>
<feature type="compositionally biased region" description="Acidic residues" evidence="4">
    <location>
        <begin position="902"/>
        <end position="931"/>
    </location>
</feature>
<organism evidence="6 7">
    <name type="scientific">Testicularia cyperi</name>
    <dbReference type="NCBI Taxonomy" id="1882483"/>
    <lineage>
        <taxon>Eukaryota</taxon>
        <taxon>Fungi</taxon>
        <taxon>Dikarya</taxon>
        <taxon>Basidiomycota</taxon>
        <taxon>Ustilaginomycotina</taxon>
        <taxon>Ustilaginomycetes</taxon>
        <taxon>Ustilaginales</taxon>
        <taxon>Anthracoideaceae</taxon>
        <taxon>Testicularia</taxon>
    </lineage>
</organism>
<protein>
    <recommendedName>
        <fullName evidence="5">DNA replication checkpoint mediator MRC1 domain-containing protein</fullName>
    </recommendedName>
</protein>
<feature type="compositionally biased region" description="Low complexity" evidence="4">
    <location>
        <begin position="677"/>
        <end position="694"/>
    </location>
</feature>
<feature type="compositionally biased region" description="Low complexity" evidence="4">
    <location>
        <begin position="7"/>
        <end position="30"/>
    </location>
</feature>
<feature type="region of interest" description="Disordered" evidence="4">
    <location>
        <begin position="800"/>
        <end position="1117"/>
    </location>
</feature>
<dbReference type="GO" id="GO:0005634">
    <property type="term" value="C:nucleus"/>
    <property type="evidence" value="ECO:0007669"/>
    <property type="project" value="UniProtKB-SubCell"/>
</dbReference>
<feature type="compositionally biased region" description="Basic and acidic residues" evidence="4">
    <location>
        <begin position="567"/>
        <end position="576"/>
    </location>
</feature>
<feature type="compositionally biased region" description="Polar residues" evidence="4">
    <location>
        <begin position="1457"/>
        <end position="1467"/>
    </location>
</feature>
<dbReference type="Pfam" id="PF09444">
    <property type="entry name" value="MRC1"/>
    <property type="match status" value="1"/>
</dbReference>
<feature type="region of interest" description="Disordered" evidence="4">
    <location>
        <begin position="1674"/>
        <end position="2035"/>
    </location>
</feature>
<dbReference type="PANTHER" id="PTHR14396:SF10">
    <property type="entry name" value="CLASPIN"/>
    <property type="match status" value="1"/>
</dbReference>
<evidence type="ECO:0000256" key="3">
    <source>
        <dbReference type="ARBA" id="ARBA00023242"/>
    </source>
</evidence>
<name>A0A317XNM4_9BASI</name>
<feature type="compositionally biased region" description="Polar residues" evidence="4">
    <location>
        <begin position="1341"/>
        <end position="1366"/>
    </location>
</feature>
<feature type="compositionally biased region" description="Basic and acidic residues" evidence="4">
    <location>
        <begin position="95"/>
        <end position="104"/>
    </location>
</feature>
<comment type="subcellular location">
    <subcellularLocation>
        <location evidence="1">Nucleus</location>
    </subcellularLocation>
</comment>
<gene>
    <name evidence="6" type="ORF">BCV70DRAFT_227106</name>
</gene>
<feature type="compositionally biased region" description="Low complexity" evidence="4">
    <location>
        <begin position="940"/>
        <end position="949"/>
    </location>
</feature>
<dbReference type="InterPro" id="IPR024146">
    <property type="entry name" value="Claspin"/>
</dbReference>
<dbReference type="InParanoid" id="A0A317XNM4"/>
<feature type="compositionally biased region" description="Acidic residues" evidence="4">
    <location>
        <begin position="994"/>
        <end position="1003"/>
    </location>
</feature>
<feature type="region of interest" description="Disordered" evidence="4">
    <location>
        <begin position="1"/>
        <end position="282"/>
    </location>
</feature>
<feature type="compositionally biased region" description="Polar residues" evidence="4">
    <location>
        <begin position="1913"/>
        <end position="1930"/>
    </location>
</feature>
<feature type="compositionally biased region" description="Low complexity" evidence="4">
    <location>
        <begin position="1956"/>
        <end position="1972"/>
    </location>
</feature>
<feature type="compositionally biased region" description="Acidic residues" evidence="4">
    <location>
        <begin position="178"/>
        <end position="188"/>
    </location>
</feature>
<keyword evidence="7" id="KW-1185">Reference proteome</keyword>
<proteinExistence type="predicted"/>
<dbReference type="GO" id="GO:0010997">
    <property type="term" value="F:anaphase-promoting complex binding"/>
    <property type="evidence" value="ECO:0007669"/>
    <property type="project" value="TreeGrafter"/>
</dbReference>